<dbReference type="RefSeq" id="WP_076388406.1">
    <property type="nucleotide sequence ID" value="NZ_FTOI01000017.1"/>
</dbReference>
<keyword evidence="1" id="KW-1133">Transmembrane helix</keyword>
<dbReference type="Proteomes" id="UP000185839">
    <property type="component" value="Unassembled WGS sequence"/>
</dbReference>
<keyword evidence="1" id="KW-0472">Membrane</keyword>
<dbReference type="OrthoDB" id="1246610at2"/>
<evidence type="ECO:0000256" key="1">
    <source>
        <dbReference type="SAM" id="Phobius"/>
    </source>
</evidence>
<feature type="transmembrane region" description="Helical" evidence="1">
    <location>
        <begin position="87"/>
        <end position="105"/>
    </location>
</feature>
<gene>
    <name evidence="2" type="ORF">SAMN05421789_11717</name>
</gene>
<keyword evidence="3" id="KW-1185">Reference proteome</keyword>
<dbReference type="EMBL" id="FTOI01000017">
    <property type="protein sequence ID" value="SIT01344.1"/>
    <property type="molecule type" value="Genomic_DNA"/>
</dbReference>
<sequence length="201" mass="23474">MTELVQKINRRAKTFKILDDGILVNYSNAHETQEYKISYSDIGNDEIISKSKKDVVLIFLMISMVFNAILITALIGDTYNLSIKTGIIFFFVALVPVFIIGGIYGSEFKKENLKTVSANKPLSFFYRKKDEKNVDDFISKIYEAKKNFLVKQYYKIDDLLPLDTQKFRIQWLYENKYISEEETKFILEEIETQRIIKGSNI</sequence>
<dbReference type="STRING" id="713588.SAMN05421789_11717"/>
<reference evidence="3" key="1">
    <citation type="submission" date="2017-01" db="EMBL/GenBank/DDBJ databases">
        <authorList>
            <person name="Varghese N."/>
            <person name="Submissions S."/>
        </authorList>
    </citation>
    <scope>NUCLEOTIDE SEQUENCE [LARGE SCALE GENOMIC DNA]</scope>
    <source>
        <strain evidence="3">DSM 23145</strain>
    </source>
</reference>
<feature type="transmembrane region" description="Helical" evidence="1">
    <location>
        <begin position="55"/>
        <end position="75"/>
    </location>
</feature>
<protein>
    <submittedName>
        <fullName evidence="2">Uncharacterized protein</fullName>
    </submittedName>
</protein>
<evidence type="ECO:0000313" key="2">
    <source>
        <dbReference type="EMBL" id="SIT01344.1"/>
    </source>
</evidence>
<evidence type="ECO:0000313" key="3">
    <source>
        <dbReference type="Proteomes" id="UP000185839"/>
    </source>
</evidence>
<dbReference type="AlphaFoldDB" id="A0A1N7NSN4"/>
<keyword evidence="1" id="KW-0812">Transmembrane</keyword>
<organism evidence="2 3">
    <name type="scientific">Kaistella chaponensis</name>
    <dbReference type="NCBI Taxonomy" id="713588"/>
    <lineage>
        <taxon>Bacteria</taxon>
        <taxon>Pseudomonadati</taxon>
        <taxon>Bacteroidota</taxon>
        <taxon>Flavobacteriia</taxon>
        <taxon>Flavobacteriales</taxon>
        <taxon>Weeksellaceae</taxon>
        <taxon>Chryseobacterium group</taxon>
        <taxon>Kaistella</taxon>
    </lineage>
</organism>
<accession>A0A1N7NSN4</accession>
<proteinExistence type="predicted"/>
<name>A0A1N7NSN4_9FLAO</name>